<dbReference type="InterPro" id="IPR033905">
    <property type="entry name" value="Secretory_peroxidase"/>
</dbReference>
<feature type="transmembrane region" description="Helical" evidence="10">
    <location>
        <begin position="12"/>
        <end position="37"/>
    </location>
</feature>
<evidence type="ECO:0000256" key="1">
    <source>
        <dbReference type="ARBA" id="ARBA00000189"/>
    </source>
</evidence>
<comment type="catalytic activity">
    <reaction evidence="1">
        <text>2 a phenolic donor + H2O2 = 2 a phenolic radical donor + 2 H2O</text>
        <dbReference type="Rhea" id="RHEA:56136"/>
        <dbReference type="ChEBI" id="CHEBI:15377"/>
        <dbReference type="ChEBI" id="CHEBI:16240"/>
        <dbReference type="ChEBI" id="CHEBI:139520"/>
        <dbReference type="ChEBI" id="CHEBI:139521"/>
        <dbReference type="EC" id="1.11.1.7"/>
    </reaction>
</comment>
<feature type="domain" description="Plant heme peroxidase family profile" evidence="11">
    <location>
        <begin position="531"/>
        <end position="794"/>
    </location>
</feature>
<dbReference type="PRINTS" id="PR00458">
    <property type="entry name" value="PEROXIDASE"/>
</dbReference>
<keyword evidence="6" id="KW-0349">Heme</keyword>
<comment type="similarity">
    <text evidence="4">Belongs to the peroxidase family. Ascorbate peroxidase subfamily.</text>
</comment>
<accession>A0ABP0VYU4</accession>
<dbReference type="SUPFAM" id="SSF48113">
    <property type="entry name" value="Heme-dependent peroxidases"/>
    <property type="match status" value="3"/>
</dbReference>
<proteinExistence type="inferred from homology"/>
<evidence type="ECO:0000313" key="13">
    <source>
        <dbReference type="Proteomes" id="UP001497444"/>
    </source>
</evidence>
<evidence type="ECO:0000256" key="7">
    <source>
        <dbReference type="ARBA" id="ARBA00022723"/>
    </source>
</evidence>
<keyword evidence="13" id="KW-1185">Reference proteome</keyword>
<keyword evidence="5" id="KW-0560">Oxidoreductase</keyword>
<feature type="domain" description="Plant heme peroxidase family profile" evidence="11">
    <location>
        <begin position="51"/>
        <end position="313"/>
    </location>
</feature>
<evidence type="ECO:0000256" key="8">
    <source>
        <dbReference type="ARBA" id="ARBA00023004"/>
    </source>
</evidence>
<protein>
    <recommendedName>
        <fullName evidence="11">Plant heme peroxidase family profile domain-containing protein</fullName>
    </recommendedName>
</protein>
<dbReference type="PROSITE" id="PS50873">
    <property type="entry name" value="PEROXIDASE_4"/>
    <property type="match status" value="3"/>
</dbReference>
<keyword evidence="5" id="KW-0575">Peroxidase</keyword>
<keyword evidence="8" id="KW-0408">Iron</keyword>
<keyword evidence="9" id="KW-1015">Disulfide bond</keyword>
<comment type="cofactor">
    <cofactor evidence="3">
        <name>heme b</name>
        <dbReference type="ChEBI" id="CHEBI:60344"/>
    </cofactor>
</comment>
<keyword evidence="7" id="KW-0479">Metal-binding</keyword>
<dbReference type="PANTHER" id="PTHR31388">
    <property type="entry name" value="PEROXIDASE 72-RELATED"/>
    <property type="match status" value="1"/>
</dbReference>
<evidence type="ECO:0000256" key="2">
    <source>
        <dbReference type="ARBA" id="ARBA00001913"/>
    </source>
</evidence>
<dbReference type="EMBL" id="OZ020107">
    <property type="protein sequence ID" value="CAK9259484.1"/>
    <property type="molecule type" value="Genomic_DNA"/>
</dbReference>
<sequence>MGSSRVISSTATAAAAHGAVVASCSWGVLVLLLLSAVGTVQCLHSSPTPAGLSEDFYAESCPEVFDIVSAGVALGTLTDIRLPASLLRVSFHDCWIGGCDASLSLDSSATFTSEKLAVPNNNSIRGFNVLDAIKATLETACPQTVSCADIVTIAARDSVALQRRSFFDEPCRKLIQRTCLMVVYAGAHTFGRAHCSRFTLRFNDTIGLNDTNVNPILKKEILEFCTPDPLNTVVDLDVTTPNVFDNAYYKNLGYELGILHTDQILVTTPGSNALVQFYSNQNELFLSAFAEAMIKMQNLSPLTGTEGEIRIKCGEGCDASLLLDNDTTRGIVSEKFAPANNASIRGFPVLDAIKAQLEAVCPRTVSCADLVTVAARDSVALKMKLTCCPLFVVVCAGSHTFGRARCAVVTPRFTKTPLGLNDTNVIDPKLKAKLLKNCANASDPNFVENDLDQTTPNTFDNKYYTNLVKELGVLHTDQNLFSAQGANTGLVKLYGQKQNLFFSAFAEGMIKMQNLGPLTGTQGQIRLQCGKGCDASLLLDSDTTLGFVSEKFAISNNASIRGFPVLDAIKAQLELVCPQTVSCADLVTIAARDSIVLAGGQGWPVVLGRRDSLTSHFNQSASNGPDGLPNPFVDLSTTIANFAFRNFSASEMITLSGSHTFGRARCAAVTPRFTNKSSHFLNDTNIIDPKLKAKLLKHCANASDPNLVISNLDQTTPNTFDNKYYTNLEKGLGVLHTDQILFSAQGANVALVKLYGQKQDLFFSAFAQGMIKMQNLGPLTGTQGQIRLQCGKVNPSTTSIGTSSAESLLAVE</sequence>
<evidence type="ECO:0000256" key="3">
    <source>
        <dbReference type="ARBA" id="ARBA00001970"/>
    </source>
</evidence>
<comment type="cofactor">
    <cofactor evidence="2">
        <name>Ca(2+)</name>
        <dbReference type="ChEBI" id="CHEBI:29108"/>
    </cofactor>
</comment>
<name>A0ABP0VYU4_9BRYO</name>
<dbReference type="Pfam" id="PF00141">
    <property type="entry name" value="peroxidase"/>
    <property type="match status" value="5"/>
</dbReference>
<evidence type="ECO:0000259" key="11">
    <source>
        <dbReference type="PROSITE" id="PS50873"/>
    </source>
</evidence>
<gene>
    <name evidence="12" type="ORF">CSSPJE1EN1_LOCUS4962</name>
</gene>
<reference evidence="12" key="1">
    <citation type="submission" date="2024-02" db="EMBL/GenBank/DDBJ databases">
        <authorList>
            <consortium name="ELIXIR-Norway"/>
            <consortium name="Elixir Norway"/>
        </authorList>
    </citation>
    <scope>NUCLEOTIDE SEQUENCE</scope>
</reference>
<dbReference type="InterPro" id="IPR019793">
    <property type="entry name" value="Peroxidases_heam-ligand_BS"/>
</dbReference>
<dbReference type="CDD" id="cd00693">
    <property type="entry name" value="secretory_peroxidase"/>
    <property type="match status" value="2"/>
</dbReference>
<dbReference type="InterPro" id="IPR002016">
    <property type="entry name" value="Haem_peroxidase"/>
</dbReference>
<keyword evidence="10" id="KW-1133">Transmembrane helix</keyword>
<dbReference type="Proteomes" id="UP001497444">
    <property type="component" value="Chromosome 12"/>
</dbReference>
<keyword evidence="10" id="KW-0812">Transmembrane</keyword>
<dbReference type="InterPro" id="IPR010255">
    <property type="entry name" value="Haem_peroxidase_sf"/>
</dbReference>
<evidence type="ECO:0000256" key="6">
    <source>
        <dbReference type="ARBA" id="ARBA00022617"/>
    </source>
</evidence>
<organism evidence="12 13">
    <name type="scientific">Sphagnum jensenii</name>
    <dbReference type="NCBI Taxonomy" id="128206"/>
    <lineage>
        <taxon>Eukaryota</taxon>
        <taxon>Viridiplantae</taxon>
        <taxon>Streptophyta</taxon>
        <taxon>Embryophyta</taxon>
        <taxon>Bryophyta</taxon>
        <taxon>Sphagnophytina</taxon>
        <taxon>Sphagnopsida</taxon>
        <taxon>Sphagnales</taxon>
        <taxon>Sphagnaceae</taxon>
        <taxon>Sphagnum</taxon>
    </lineage>
</organism>
<dbReference type="PANTHER" id="PTHR31388:SF5">
    <property type="entry name" value="PEROXIDASE"/>
    <property type="match status" value="1"/>
</dbReference>
<dbReference type="InterPro" id="IPR000823">
    <property type="entry name" value="Peroxidase_pln"/>
</dbReference>
<evidence type="ECO:0000313" key="12">
    <source>
        <dbReference type="EMBL" id="CAK9259484.1"/>
    </source>
</evidence>
<feature type="domain" description="Plant heme peroxidase family profile" evidence="11">
    <location>
        <begin position="315"/>
        <end position="533"/>
    </location>
</feature>
<dbReference type="PROSITE" id="PS00435">
    <property type="entry name" value="PEROXIDASE_1"/>
    <property type="match status" value="1"/>
</dbReference>
<evidence type="ECO:0000256" key="10">
    <source>
        <dbReference type="SAM" id="Phobius"/>
    </source>
</evidence>
<dbReference type="Gene3D" id="1.10.420.10">
    <property type="entry name" value="Peroxidase, domain 2"/>
    <property type="match status" value="3"/>
</dbReference>
<evidence type="ECO:0000256" key="9">
    <source>
        <dbReference type="ARBA" id="ARBA00023157"/>
    </source>
</evidence>
<keyword evidence="10" id="KW-0472">Membrane</keyword>
<dbReference type="Gene3D" id="1.10.520.10">
    <property type="match status" value="3"/>
</dbReference>
<dbReference type="PROSITE" id="PS51257">
    <property type="entry name" value="PROKAR_LIPOPROTEIN"/>
    <property type="match status" value="1"/>
</dbReference>
<dbReference type="PRINTS" id="PR00461">
    <property type="entry name" value="PLPEROXIDASE"/>
</dbReference>
<evidence type="ECO:0000256" key="5">
    <source>
        <dbReference type="ARBA" id="ARBA00022559"/>
    </source>
</evidence>
<evidence type="ECO:0000256" key="4">
    <source>
        <dbReference type="ARBA" id="ARBA00006873"/>
    </source>
</evidence>